<accession>A0A3N5BLD6</accession>
<dbReference type="InterPro" id="IPR051316">
    <property type="entry name" value="Zinc-reg_GTPase_activator"/>
</dbReference>
<keyword evidence="1" id="KW-0547">Nucleotide-binding</keyword>
<dbReference type="InterPro" id="IPR003495">
    <property type="entry name" value="CobW/HypB/UreG_nucleotide-bd"/>
</dbReference>
<keyword evidence="3" id="KW-0143">Chaperone</keyword>
<proteinExistence type="inferred from homology"/>
<evidence type="ECO:0000256" key="1">
    <source>
        <dbReference type="ARBA" id="ARBA00022741"/>
    </source>
</evidence>
<dbReference type="PANTHER" id="PTHR13748:SF62">
    <property type="entry name" value="COBW DOMAIN-CONTAINING PROTEIN"/>
    <property type="match status" value="1"/>
</dbReference>
<keyword evidence="8" id="KW-1185">Reference proteome</keyword>
<dbReference type="RefSeq" id="WP_170152724.1">
    <property type="nucleotide sequence ID" value="NZ_RKRK01000002.1"/>
</dbReference>
<gene>
    <name evidence="7" type="ORF">EDD62_0047</name>
</gene>
<dbReference type="InterPro" id="IPR027417">
    <property type="entry name" value="P-loop_NTPase"/>
</dbReference>
<dbReference type="EMBL" id="RKRK01000002">
    <property type="protein sequence ID" value="RPF57429.1"/>
    <property type="molecule type" value="Genomic_DNA"/>
</dbReference>
<keyword evidence="2" id="KW-0378">Hydrolase</keyword>
<evidence type="ECO:0000256" key="2">
    <source>
        <dbReference type="ARBA" id="ARBA00022801"/>
    </source>
</evidence>
<evidence type="ECO:0000313" key="7">
    <source>
        <dbReference type="EMBL" id="RPF57429.1"/>
    </source>
</evidence>
<dbReference type="Pfam" id="PF02492">
    <property type="entry name" value="cobW"/>
    <property type="match status" value="1"/>
</dbReference>
<evidence type="ECO:0000256" key="3">
    <source>
        <dbReference type="ARBA" id="ARBA00023186"/>
    </source>
</evidence>
<dbReference type="CDD" id="cd03112">
    <property type="entry name" value="CobW-like"/>
    <property type="match status" value="1"/>
</dbReference>
<evidence type="ECO:0000256" key="5">
    <source>
        <dbReference type="ARBA" id="ARBA00049117"/>
    </source>
</evidence>
<evidence type="ECO:0000313" key="8">
    <source>
        <dbReference type="Proteomes" id="UP000277108"/>
    </source>
</evidence>
<comment type="catalytic activity">
    <reaction evidence="5">
        <text>GTP + H2O = GDP + phosphate + H(+)</text>
        <dbReference type="Rhea" id="RHEA:19669"/>
        <dbReference type="ChEBI" id="CHEBI:15377"/>
        <dbReference type="ChEBI" id="CHEBI:15378"/>
        <dbReference type="ChEBI" id="CHEBI:37565"/>
        <dbReference type="ChEBI" id="CHEBI:43474"/>
        <dbReference type="ChEBI" id="CHEBI:58189"/>
    </reaction>
    <physiologicalReaction direction="left-to-right" evidence="5">
        <dbReference type="Rhea" id="RHEA:19670"/>
    </physiologicalReaction>
</comment>
<feature type="domain" description="CobW C-terminal" evidence="6">
    <location>
        <begin position="212"/>
        <end position="298"/>
    </location>
</feature>
<dbReference type="GO" id="GO:0016787">
    <property type="term" value="F:hydrolase activity"/>
    <property type="evidence" value="ECO:0007669"/>
    <property type="project" value="UniProtKB-KW"/>
</dbReference>
<sequence>MDIIIISGFLGSGKTTFLKKFRSLLDKNMKSVILMNEFGEVDIDSNIIGESQSIKSMTQGCICCSLKEDLEVQLHELYYNLNPDLIIIEATGVADPVEIIDAISAPAVMEFTQLKQLITVVDSQKLLTLNTTPQMKQLYLHQIKYANTLILNKLDVLTEDEINLARNAIKNINDQAYIIESIEHLSEKDIVKFYADHNLMNEIERHPSAHNIQSMTIKLSNSVEIESLHHWLGQLDDNIYRVKGFVTLRHIPDETYLLQYAFGIPQYEPYELKREPVIVIIGSQIDKERIKQQIEMLQFS</sequence>
<dbReference type="Pfam" id="PF07683">
    <property type="entry name" value="CobW_C"/>
    <property type="match status" value="1"/>
</dbReference>
<dbReference type="InterPro" id="IPR011629">
    <property type="entry name" value="CobW-like_C"/>
</dbReference>
<dbReference type="AlphaFoldDB" id="A0A3N5BLD6"/>
<dbReference type="SUPFAM" id="SSF52540">
    <property type="entry name" value="P-loop containing nucleoside triphosphate hydrolases"/>
    <property type="match status" value="1"/>
</dbReference>
<dbReference type="GO" id="GO:0005737">
    <property type="term" value="C:cytoplasm"/>
    <property type="evidence" value="ECO:0007669"/>
    <property type="project" value="TreeGrafter"/>
</dbReference>
<protein>
    <submittedName>
        <fullName evidence="7">G3E family GTPase</fullName>
    </submittedName>
</protein>
<organism evidence="7 8">
    <name type="scientific">Abyssicoccus albus</name>
    <dbReference type="NCBI Taxonomy" id="1817405"/>
    <lineage>
        <taxon>Bacteria</taxon>
        <taxon>Bacillati</taxon>
        <taxon>Bacillota</taxon>
        <taxon>Bacilli</taxon>
        <taxon>Bacillales</taxon>
        <taxon>Abyssicoccaceae</taxon>
    </lineage>
</organism>
<dbReference type="InterPro" id="IPR036627">
    <property type="entry name" value="CobW-likC_sf"/>
</dbReference>
<evidence type="ECO:0000256" key="4">
    <source>
        <dbReference type="ARBA" id="ARBA00034320"/>
    </source>
</evidence>
<dbReference type="GO" id="GO:0000166">
    <property type="term" value="F:nucleotide binding"/>
    <property type="evidence" value="ECO:0007669"/>
    <property type="project" value="UniProtKB-KW"/>
</dbReference>
<dbReference type="Gene3D" id="3.30.1220.10">
    <property type="entry name" value="CobW-like, C-terminal domain"/>
    <property type="match status" value="1"/>
</dbReference>
<dbReference type="SMART" id="SM00833">
    <property type="entry name" value="CobW_C"/>
    <property type="match status" value="1"/>
</dbReference>
<comment type="similarity">
    <text evidence="4">Belongs to the SIMIBI class G3E GTPase family. ZNG1 subfamily.</text>
</comment>
<evidence type="ECO:0000259" key="6">
    <source>
        <dbReference type="SMART" id="SM00833"/>
    </source>
</evidence>
<dbReference type="SUPFAM" id="SSF90002">
    <property type="entry name" value="Hypothetical protein YjiA, C-terminal domain"/>
    <property type="match status" value="1"/>
</dbReference>
<reference evidence="7 8" key="1">
    <citation type="submission" date="2018-11" db="EMBL/GenBank/DDBJ databases">
        <title>Genomic Encyclopedia of Type Strains, Phase IV (KMG-IV): sequencing the most valuable type-strain genomes for metagenomic binning, comparative biology and taxonomic classification.</title>
        <authorList>
            <person name="Goeker M."/>
        </authorList>
    </citation>
    <scope>NUCLEOTIDE SEQUENCE [LARGE SCALE GENOMIC DNA]</scope>
    <source>
        <strain evidence="7 8">DSM 29158</strain>
    </source>
</reference>
<dbReference type="PANTHER" id="PTHR13748">
    <property type="entry name" value="COBW-RELATED"/>
    <property type="match status" value="1"/>
</dbReference>
<dbReference type="Gene3D" id="3.40.50.300">
    <property type="entry name" value="P-loop containing nucleotide triphosphate hydrolases"/>
    <property type="match status" value="1"/>
</dbReference>
<comment type="caution">
    <text evidence="7">The sequence shown here is derived from an EMBL/GenBank/DDBJ whole genome shotgun (WGS) entry which is preliminary data.</text>
</comment>
<name>A0A3N5BLD6_9BACL</name>
<dbReference type="Proteomes" id="UP000277108">
    <property type="component" value="Unassembled WGS sequence"/>
</dbReference>